<dbReference type="Proteomes" id="UP000070168">
    <property type="component" value="Unassembled WGS sequence"/>
</dbReference>
<accession>A0A135LUC7</accession>
<keyword evidence="3" id="KW-1185">Reference proteome</keyword>
<dbReference type="RefSeq" id="XP_040651047.1">
    <property type="nucleotide sequence ID" value="XM_040796509.1"/>
</dbReference>
<evidence type="ECO:0000313" key="3">
    <source>
        <dbReference type="Proteomes" id="UP000070168"/>
    </source>
</evidence>
<feature type="region of interest" description="Disordered" evidence="1">
    <location>
        <begin position="93"/>
        <end position="122"/>
    </location>
</feature>
<organism evidence="2 3">
    <name type="scientific">Penicillium patulum</name>
    <name type="common">Penicillium griseofulvum</name>
    <dbReference type="NCBI Taxonomy" id="5078"/>
    <lineage>
        <taxon>Eukaryota</taxon>
        <taxon>Fungi</taxon>
        <taxon>Dikarya</taxon>
        <taxon>Ascomycota</taxon>
        <taxon>Pezizomycotina</taxon>
        <taxon>Eurotiomycetes</taxon>
        <taxon>Eurotiomycetidae</taxon>
        <taxon>Eurotiales</taxon>
        <taxon>Aspergillaceae</taxon>
        <taxon>Penicillium</taxon>
    </lineage>
</organism>
<dbReference type="GeneID" id="63711809"/>
<protein>
    <submittedName>
        <fullName evidence="2">Uncharacterized protein</fullName>
    </submittedName>
</protein>
<evidence type="ECO:0000256" key="1">
    <source>
        <dbReference type="SAM" id="MobiDB-lite"/>
    </source>
</evidence>
<feature type="compositionally biased region" description="Polar residues" evidence="1">
    <location>
        <begin position="95"/>
        <end position="105"/>
    </location>
</feature>
<dbReference type="OMA" id="VFREWRR"/>
<proteinExistence type="predicted"/>
<gene>
    <name evidence="2" type="ORF">PGRI_087950</name>
</gene>
<feature type="region of interest" description="Disordered" evidence="1">
    <location>
        <begin position="144"/>
        <end position="168"/>
    </location>
</feature>
<dbReference type="OrthoDB" id="4313807at2759"/>
<dbReference type="AlphaFoldDB" id="A0A135LUC7"/>
<evidence type="ECO:0000313" key="2">
    <source>
        <dbReference type="EMBL" id="KXG52511.1"/>
    </source>
</evidence>
<reference evidence="2 3" key="1">
    <citation type="journal article" date="2016" name="BMC Genomics">
        <title>Genome sequencing and secondary metabolism of the postharvest pathogen Penicillium griseofulvum.</title>
        <authorList>
            <person name="Banani H."/>
            <person name="Marcet-Houben M."/>
            <person name="Ballester A.R."/>
            <person name="Abbruscato P."/>
            <person name="Gonzalez-Candelas L."/>
            <person name="Gabaldon T."/>
            <person name="Spadaro D."/>
        </authorList>
    </citation>
    <scope>NUCLEOTIDE SEQUENCE [LARGE SCALE GENOMIC DNA]</scope>
    <source>
        <strain evidence="2 3">PG3</strain>
    </source>
</reference>
<name>A0A135LUC7_PENPA</name>
<dbReference type="EMBL" id="LHQR01000026">
    <property type="protein sequence ID" value="KXG52511.1"/>
    <property type="molecule type" value="Genomic_DNA"/>
</dbReference>
<comment type="caution">
    <text evidence="2">The sequence shown here is derived from an EMBL/GenBank/DDBJ whole genome shotgun (WGS) entry which is preliminary data.</text>
</comment>
<sequence>MCQHQAPDATSLIACLQAFKNGYECTEENLSITPLPLAGTCRQCILRQQMLRQSMSHELQRQRRWSAVCQEFQYNEEDNCSIDDSDAEELDVQTRIAQSTSSASRAENRKTSASFHRGPSRMPTIVQPSSPHLSHVAVVEDAHNHAGDEEDSNAKPLQDPLPQMNRSWHSRIPLPTRVVRTQQNRTYQALITDDNMSDTEPLLRSRKPKYHRTWRSRIPLHVGKLSKK</sequence>